<dbReference type="Pfam" id="PF13622">
    <property type="entry name" value="4HBT_3"/>
    <property type="match status" value="1"/>
</dbReference>
<dbReference type="InterPro" id="IPR003703">
    <property type="entry name" value="Acyl_CoA_thio"/>
</dbReference>
<organism evidence="5 6">
    <name type="scientific">Rhodococcoides corynebacterioides</name>
    <dbReference type="NCBI Taxonomy" id="53972"/>
    <lineage>
        <taxon>Bacteria</taxon>
        <taxon>Bacillati</taxon>
        <taxon>Actinomycetota</taxon>
        <taxon>Actinomycetes</taxon>
        <taxon>Mycobacteriales</taxon>
        <taxon>Nocardiaceae</taxon>
        <taxon>Rhodococcoides</taxon>
    </lineage>
</organism>
<name>A0ABS7NZB0_9NOCA</name>
<comment type="similarity">
    <text evidence="1">Belongs to the C/M/P thioester hydrolase family.</text>
</comment>
<keyword evidence="6" id="KW-1185">Reference proteome</keyword>
<comment type="caution">
    <text evidence="5">The sequence shown here is derived from an EMBL/GenBank/DDBJ whole genome shotgun (WGS) entry which is preliminary data.</text>
</comment>
<feature type="domain" description="Acyl-CoA thioesterase-like N-terminal HotDog" evidence="3">
    <location>
        <begin position="50"/>
        <end position="128"/>
    </location>
</feature>
<dbReference type="CDD" id="cd03445">
    <property type="entry name" value="Thioesterase_II_repeat2"/>
    <property type="match status" value="1"/>
</dbReference>
<dbReference type="InterPro" id="IPR049449">
    <property type="entry name" value="TesB_ACOT8-like_N"/>
</dbReference>
<accession>A0ABS7NZB0</accession>
<evidence type="ECO:0000313" key="6">
    <source>
        <dbReference type="Proteomes" id="UP000825228"/>
    </source>
</evidence>
<keyword evidence="2" id="KW-0378">Hydrolase</keyword>
<reference evidence="5 6" key="1">
    <citation type="submission" date="2020-06" db="EMBL/GenBank/DDBJ databases">
        <title>Taxonomy, biology and ecology of Rhodococcus bacteria occurring in California pistachio and other woody hosts as revealed by genome sequence analyses.</title>
        <authorList>
            <person name="Gai Y."/>
            <person name="Riely B."/>
        </authorList>
    </citation>
    <scope>NUCLEOTIDE SEQUENCE [LARGE SCALE GENOMIC DNA]</scope>
    <source>
        <strain evidence="5 6">BP-281</strain>
    </source>
</reference>
<dbReference type="InterPro" id="IPR049450">
    <property type="entry name" value="ACOT8-like_C"/>
</dbReference>
<dbReference type="Pfam" id="PF20789">
    <property type="entry name" value="4HBT_3C"/>
    <property type="match status" value="1"/>
</dbReference>
<dbReference type="PANTHER" id="PTHR11066">
    <property type="entry name" value="ACYL-COA THIOESTERASE"/>
    <property type="match status" value="1"/>
</dbReference>
<dbReference type="SUPFAM" id="SSF54637">
    <property type="entry name" value="Thioesterase/thiol ester dehydrase-isomerase"/>
    <property type="match status" value="2"/>
</dbReference>
<evidence type="ECO:0000256" key="1">
    <source>
        <dbReference type="ARBA" id="ARBA00006538"/>
    </source>
</evidence>
<evidence type="ECO:0000313" key="5">
    <source>
        <dbReference type="EMBL" id="MBY6365405.1"/>
    </source>
</evidence>
<proteinExistence type="inferred from homology"/>
<protein>
    <submittedName>
        <fullName evidence="5">Thioesterase family protein</fullName>
    </submittedName>
</protein>
<sequence>MAGPAVTTVSGPAVTGTTPTSAVVTDAITLTPADPVAADLAFTAVTQPCPWPKAYGGDMVAAAAAAAMRSVTDGKTVHSMHSYFLRPVDIGAPVHYDVEIVRDGRRFATRQVRALQNGKTAYLALTSFAAGGESGSTASVAPADLPAPDELPSSAQYLADRPVTDDATMTEVSKQYWSAGRGVDMRHVPGPIYLDVEGGRDPQQALWIRPFDALRPVSGLTDAQRDLAALAYACDYTILEPVLRALGHPWAEPGLVTASLDHAMWFHRAPAPGVLDGWLLYTQEALSADAGRGVGLGRFFTPDGIHLATVVQEGMIDPTRQGAVT</sequence>
<dbReference type="InterPro" id="IPR042171">
    <property type="entry name" value="Acyl-CoA_hotdog"/>
</dbReference>
<dbReference type="EMBL" id="JABUBU010000001">
    <property type="protein sequence ID" value="MBY6365405.1"/>
    <property type="molecule type" value="Genomic_DNA"/>
</dbReference>
<feature type="domain" description="Acyl-CoA thioesterase-like C-terminal" evidence="4">
    <location>
        <begin position="170"/>
        <end position="316"/>
    </location>
</feature>
<dbReference type="Proteomes" id="UP000825228">
    <property type="component" value="Unassembled WGS sequence"/>
</dbReference>
<dbReference type="InterPro" id="IPR029069">
    <property type="entry name" value="HotDog_dom_sf"/>
</dbReference>
<dbReference type="Gene3D" id="2.40.160.210">
    <property type="entry name" value="Acyl-CoA thioesterase, double hotdog domain"/>
    <property type="match status" value="1"/>
</dbReference>
<dbReference type="PANTHER" id="PTHR11066:SF34">
    <property type="entry name" value="ACYL-COENZYME A THIOESTERASE 8"/>
    <property type="match status" value="1"/>
</dbReference>
<evidence type="ECO:0000259" key="4">
    <source>
        <dbReference type="Pfam" id="PF20789"/>
    </source>
</evidence>
<evidence type="ECO:0000256" key="2">
    <source>
        <dbReference type="ARBA" id="ARBA00022801"/>
    </source>
</evidence>
<dbReference type="CDD" id="cd03444">
    <property type="entry name" value="Thioesterase_II_repeat1"/>
    <property type="match status" value="1"/>
</dbReference>
<evidence type="ECO:0000259" key="3">
    <source>
        <dbReference type="Pfam" id="PF13622"/>
    </source>
</evidence>
<gene>
    <name evidence="5" type="ORF">HQ603_01435</name>
</gene>